<dbReference type="AlphaFoldDB" id="A0A382P2M4"/>
<dbReference type="EMBL" id="UINC01104014">
    <property type="protein sequence ID" value="SVC66855.1"/>
    <property type="molecule type" value="Genomic_DNA"/>
</dbReference>
<gene>
    <name evidence="1" type="ORF">METZ01_LOCUS319709</name>
</gene>
<name>A0A382P2M4_9ZZZZ</name>
<evidence type="ECO:0000313" key="1">
    <source>
        <dbReference type="EMBL" id="SVC66855.1"/>
    </source>
</evidence>
<sequence>ITSPGTSTFSSIDVNGGNIDGTVIGASSSQAGTFTTITGPVTGTVSSIVNHTTSDLAEGTNLYYTQARVDARYATLHTNADAGTLDGQDGLYYLDYNNFSNTPTTITSLANHSIDALSDVDTTTVAPVSGETVIWNGTNWVPGDSFSQADFNTAFTAKDTDDLSEGSTNLYYTNARARAAISATGSLAYNSTTGVISYTQGNTDTVAEGSTNLYYTTARANTDFDTRLATKDTDDLTEGSNLYYTDARVQAVSINDIVEDTTPQLGGNLDLNTFDLSTTDPTVTLTTTTTPSLTQGTVAASTDTNLSNTTVTVNDDGDYANAVSSYITLTSTEITNLGFKGDISLTYFGAAAPTSNFVWR</sequence>
<reference evidence="1" key="1">
    <citation type="submission" date="2018-05" db="EMBL/GenBank/DDBJ databases">
        <authorList>
            <person name="Lanie J.A."/>
            <person name="Ng W.-L."/>
            <person name="Kazmierczak K.M."/>
            <person name="Andrzejewski T.M."/>
            <person name="Davidsen T.M."/>
            <person name="Wayne K.J."/>
            <person name="Tettelin H."/>
            <person name="Glass J.I."/>
            <person name="Rusch D."/>
            <person name="Podicherti R."/>
            <person name="Tsui H.-C.T."/>
            <person name="Winkler M.E."/>
        </authorList>
    </citation>
    <scope>NUCLEOTIDE SEQUENCE</scope>
</reference>
<protein>
    <submittedName>
        <fullName evidence="1">Uncharacterized protein</fullName>
    </submittedName>
</protein>
<feature type="non-terminal residue" evidence="1">
    <location>
        <position position="360"/>
    </location>
</feature>
<accession>A0A382P2M4</accession>
<feature type="non-terminal residue" evidence="1">
    <location>
        <position position="1"/>
    </location>
</feature>
<proteinExistence type="predicted"/>
<organism evidence="1">
    <name type="scientific">marine metagenome</name>
    <dbReference type="NCBI Taxonomy" id="408172"/>
    <lineage>
        <taxon>unclassified sequences</taxon>
        <taxon>metagenomes</taxon>
        <taxon>ecological metagenomes</taxon>
    </lineage>
</organism>